<dbReference type="Pfam" id="PF00531">
    <property type="entry name" value="Death"/>
    <property type="match status" value="1"/>
</dbReference>
<dbReference type="EMBL" id="LSMT01002275">
    <property type="protein sequence ID" value="PFX11540.1"/>
    <property type="molecule type" value="Genomic_DNA"/>
</dbReference>
<dbReference type="PROSITE" id="PS50017">
    <property type="entry name" value="DEATH_DOMAIN"/>
    <property type="match status" value="1"/>
</dbReference>
<proteinExistence type="predicted"/>
<protein>
    <recommendedName>
        <fullName evidence="1">Death domain-containing protein</fullName>
    </recommendedName>
</protein>
<sequence>MSATSSGRQLEQAPVTADHILKVCEIASSDWRLLGIALGLILSLLSSIEADYSKSSDRVLKVFEKWQQNNKDGATLGVLINALKKIRRNDVAQVLVGTVKLEPGLQNYTPEQSGSTRGEVEKLAMDVKIEQREKDTKMKELKTMIENLGIETSLALLEKCQEDMEDQRQKMLDELGQYLSALPCGTKRL</sequence>
<dbReference type="GO" id="GO:0007165">
    <property type="term" value="P:signal transduction"/>
    <property type="evidence" value="ECO:0007669"/>
    <property type="project" value="InterPro"/>
</dbReference>
<name>A0A2B4R4V9_STYPI</name>
<accession>A0A2B4R4V9</accession>
<comment type="caution">
    <text evidence="2">The sequence shown here is derived from an EMBL/GenBank/DDBJ whole genome shotgun (WGS) entry which is preliminary data.</text>
</comment>
<dbReference type="CDD" id="cd01670">
    <property type="entry name" value="Death"/>
    <property type="match status" value="1"/>
</dbReference>
<dbReference type="SUPFAM" id="SSF47986">
    <property type="entry name" value="DEATH domain"/>
    <property type="match status" value="1"/>
</dbReference>
<dbReference type="InterPro" id="IPR016729">
    <property type="entry name" value="FADD"/>
</dbReference>
<keyword evidence="3" id="KW-1185">Reference proteome</keyword>
<dbReference type="OrthoDB" id="19132at2759"/>
<evidence type="ECO:0000313" key="2">
    <source>
        <dbReference type="EMBL" id="PFX11540.1"/>
    </source>
</evidence>
<feature type="domain" description="Death" evidence="1">
    <location>
        <begin position="30"/>
        <end position="99"/>
    </location>
</feature>
<dbReference type="PANTHER" id="PTHR15077">
    <property type="entry name" value="FAS-ASSOCIATING DEATH DOMAIN-CONTAINING PROTEIN FADD"/>
    <property type="match status" value="1"/>
</dbReference>
<gene>
    <name evidence="2" type="ORF">AWC38_SpisGene24683</name>
</gene>
<dbReference type="Gene3D" id="1.10.533.10">
    <property type="entry name" value="Death Domain, Fas"/>
    <property type="match status" value="1"/>
</dbReference>
<evidence type="ECO:0000259" key="1">
    <source>
        <dbReference type="PROSITE" id="PS50017"/>
    </source>
</evidence>
<dbReference type="Proteomes" id="UP000225706">
    <property type="component" value="Unassembled WGS sequence"/>
</dbReference>
<evidence type="ECO:0000313" key="3">
    <source>
        <dbReference type="Proteomes" id="UP000225706"/>
    </source>
</evidence>
<dbReference type="SMART" id="SM00005">
    <property type="entry name" value="DEATH"/>
    <property type="match status" value="1"/>
</dbReference>
<dbReference type="InterPro" id="IPR011029">
    <property type="entry name" value="DEATH-like_dom_sf"/>
</dbReference>
<organism evidence="2 3">
    <name type="scientific">Stylophora pistillata</name>
    <name type="common">Smooth cauliflower coral</name>
    <dbReference type="NCBI Taxonomy" id="50429"/>
    <lineage>
        <taxon>Eukaryota</taxon>
        <taxon>Metazoa</taxon>
        <taxon>Cnidaria</taxon>
        <taxon>Anthozoa</taxon>
        <taxon>Hexacorallia</taxon>
        <taxon>Scleractinia</taxon>
        <taxon>Astrocoeniina</taxon>
        <taxon>Pocilloporidae</taxon>
        <taxon>Stylophora</taxon>
    </lineage>
</organism>
<dbReference type="InterPro" id="IPR000488">
    <property type="entry name" value="Death_dom"/>
</dbReference>
<dbReference type="AlphaFoldDB" id="A0A2B4R4V9"/>
<reference evidence="3" key="1">
    <citation type="journal article" date="2017" name="bioRxiv">
        <title>Comparative analysis of the genomes of Stylophora pistillata and Acropora digitifera provides evidence for extensive differences between species of corals.</title>
        <authorList>
            <person name="Voolstra C.R."/>
            <person name="Li Y."/>
            <person name="Liew Y.J."/>
            <person name="Baumgarten S."/>
            <person name="Zoccola D."/>
            <person name="Flot J.-F."/>
            <person name="Tambutte S."/>
            <person name="Allemand D."/>
            <person name="Aranda M."/>
        </authorList>
    </citation>
    <scope>NUCLEOTIDE SEQUENCE [LARGE SCALE GENOMIC DNA]</scope>
</reference>